<name>E3ND49_CAERE</name>
<reference evidence="1" key="1">
    <citation type="submission" date="2007-07" db="EMBL/GenBank/DDBJ databases">
        <title>PCAP assembly of the Caenorhabditis remanei genome.</title>
        <authorList>
            <consortium name="The Caenorhabditis remanei Sequencing Consortium"/>
            <person name="Wilson R.K."/>
        </authorList>
    </citation>
    <scope>NUCLEOTIDE SEQUENCE [LARGE SCALE GENOMIC DNA]</scope>
    <source>
        <strain evidence="1">PB4641</strain>
    </source>
</reference>
<dbReference type="EMBL" id="DS268606">
    <property type="protein sequence ID" value="EFO93484.1"/>
    <property type="molecule type" value="Genomic_DNA"/>
</dbReference>
<dbReference type="Proteomes" id="UP000008281">
    <property type="component" value="Unassembled WGS sequence"/>
</dbReference>
<accession>E3ND49</accession>
<evidence type="ECO:0000313" key="2">
    <source>
        <dbReference type="Proteomes" id="UP000008281"/>
    </source>
</evidence>
<proteinExistence type="predicted"/>
<dbReference type="InParanoid" id="E3ND49"/>
<sequence length="127" mass="15533">MDIFNFWRAHHQRGEEQEDEYEDRPQGQLSDIIEDPRRELGRKLAALGSVRVELLHMLHLPTLWTRIVPDYERHTARTKMVRVWRNDEYVTVSLMNHYERHYEYTLQTSRWSDSKVTGPRRRLSQWK</sequence>
<keyword evidence="2" id="KW-1185">Reference proteome</keyword>
<dbReference type="AlphaFoldDB" id="E3ND49"/>
<dbReference type="HOGENOM" id="CLU_1972535_0_0_1"/>
<organism evidence="2">
    <name type="scientific">Caenorhabditis remanei</name>
    <name type="common">Caenorhabditis vulgaris</name>
    <dbReference type="NCBI Taxonomy" id="31234"/>
    <lineage>
        <taxon>Eukaryota</taxon>
        <taxon>Metazoa</taxon>
        <taxon>Ecdysozoa</taxon>
        <taxon>Nematoda</taxon>
        <taxon>Chromadorea</taxon>
        <taxon>Rhabditida</taxon>
        <taxon>Rhabditina</taxon>
        <taxon>Rhabditomorpha</taxon>
        <taxon>Rhabditoidea</taxon>
        <taxon>Rhabditidae</taxon>
        <taxon>Peloderinae</taxon>
        <taxon>Caenorhabditis</taxon>
    </lineage>
</organism>
<gene>
    <name evidence="1" type="ORF">CRE_29176</name>
</gene>
<evidence type="ECO:0000313" key="1">
    <source>
        <dbReference type="EMBL" id="EFO93484.1"/>
    </source>
</evidence>
<protein>
    <submittedName>
        <fullName evidence="1">Uncharacterized protein</fullName>
    </submittedName>
</protein>